<protein>
    <recommendedName>
        <fullName evidence="2">Doubled CXXCH motif domain-containing protein</fullName>
    </recommendedName>
</protein>
<name>A0A831W2A3_9GAMM</name>
<reference evidence="1" key="1">
    <citation type="journal article" date="2020" name="mSystems">
        <title>Genome- and Community-Level Interaction Insights into Carbon Utilization and Element Cycling Functions of Hydrothermarchaeota in Hydrothermal Sediment.</title>
        <authorList>
            <person name="Zhou Z."/>
            <person name="Liu Y."/>
            <person name="Xu W."/>
            <person name="Pan J."/>
            <person name="Luo Z.H."/>
            <person name="Li M."/>
        </authorList>
    </citation>
    <scope>NUCLEOTIDE SEQUENCE [LARGE SCALE GENOMIC DNA]</scope>
    <source>
        <strain evidence="1">HyVt-443</strain>
    </source>
</reference>
<evidence type="ECO:0008006" key="2">
    <source>
        <dbReference type="Google" id="ProtNLM"/>
    </source>
</evidence>
<evidence type="ECO:0000313" key="1">
    <source>
        <dbReference type="EMBL" id="HEB95344.1"/>
    </source>
</evidence>
<dbReference type="SUPFAM" id="SSF48695">
    <property type="entry name" value="Multiheme cytochromes"/>
    <property type="match status" value="1"/>
</dbReference>
<dbReference type="Gene3D" id="3.90.10.10">
    <property type="entry name" value="Cytochrome C3"/>
    <property type="match status" value="1"/>
</dbReference>
<proteinExistence type="predicted"/>
<dbReference type="InterPro" id="IPR036280">
    <property type="entry name" value="Multihaem_cyt_sf"/>
</dbReference>
<comment type="caution">
    <text evidence="1">The sequence shown here is derived from an EMBL/GenBank/DDBJ whole genome shotgun (WGS) entry which is preliminary data.</text>
</comment>
<gene>
    <name evidence="1" type="ORF">ENI96_02795</name>
</gene>
<dbReference type="AlphaFoldDB" id="A0A831W2A3"/>
<dbReference type="EMBL" id="DRKP01000035">
    <property type="protein sequence ID" value="HEB95344.1"/>
    <property type="molecule type" value="Genomic_DNA"/>
</dbReference>
<organism evidence="1">
    <name type="scientific">Sedimenticola thiotaurini</name>
    <dbReference type="NCBI Taxonomy" id="1543721"/>
    <lineage>
        <taxon>Bacteria</taxon>
        <taxon>Pseudomonadati</taxon>
        <taxon>Pseudomonadota</taxon>
        <taxon>Gammaproteobacteria</taxon>
        <taxon>Chromatiales</taxon>
        <taxon>Sedimenticolaceae</taxon>
        <taxon>Sedimenticola</taxon>
    </lineage>
</organism>
<accession>A0A831W2A3</accession>
<dbReference type="Proteomes" id="UP000886251">
    <property type="component" value="Unassembled WGS sequence"/>
</dbReference>
<sequence length="266" mass="30088">MMLKTAMSYLLVAASVLILGWGNVAFAGNTGGLDYERALWHPLHFKPAIDEATNEQCLSCHQEILDRKVREQSPAGVKAEEALAWYQTLHTYEGPQMTFHQRHLTGPLARQLMNMKCNTCHQGENPREEAPIPPDPTNTTFTLRKQVNPEICLMCHGAHPFKVMGLPGPWPESRDNFQNNCLLCHAGIRTNRHQVNFLKADAIEEAAKKEGDVCYGCHGGRQWYRIAYPYPRHAWEGMSDEVPEWAVGRPTESNPRFRIQQGEAGK</sequence>